<dbReference type="AlphaFoldDB" id="A0AAJ4PCV1"/>
<sequence length="68" mass="8226">MRTTYKHRYSFAVTSDNMHHIRIHHVINSSYNDIHRSHDTYVYTSIHVIERHTSDVRHRITLKVLQSI</sequence>
<dbReference type="EMBL" id="CP079982">
    <property type="protein sequence ID" value="QYA43650.1"/>
    <property type="molecule type" value="Genomic_DNA"/>
</dbReference>
<proteinExistence type="predicted"/>
<gene>
    <name evidence="1" type="ORF">KYI11_12555</name>
</gene>
<dbReference type="Proteomes" id="UP000826802">
    <property type="component" value="Plasmid p19Msa0936-1"/>
</dbReference>
<name>A0AAJ4PCV1_9STAP</name>
<organism evidence="1 2">
    <name type="scientific">Macrococcoides bohemicum</name>
    <dbReference type="NCBI Taxonomy" id="1903056"/>
    <lineage>
        <taxon>Bacteria</taxon>
        <taxon>Bacillati</taxon>
        <taxon>Bacillota</taxon>
        <taxon>Bacilli</taxon>
        <taxon>Bacillales</taxon>
        <taxon>Staphylococcaceae</taxon>
        <taxon>Macrococcoides</taxon>
    </lineage>
</organism>
<evidence type="ECO:0000313" key="2">
    <source>
        <dbReference type="Proteomes" id="UP000826802"/>
    </source>
</evidence>
<protein>
    <submittedName>
        <fullName evidence="1">Uncharacterized protein</fullName>
    </submittedName>
</protein>
<accession>A0AAJ4PCV1</accession>
<keyword evidence="2" id="KW-1185">Reference proteome</keyword>
<reference evidence="1 2" key="1">
    <citation type="submission" date="2021-07" db="EMBL/GenBank/DDBJ databases">
        <title>Prevalence and characterization of methicillin-resistant Macrococcus spp. in food producing animals and meat in Switzerland in 2019.</title>
        <authorList>
            <person name="Keller J.E."/>
            <person name="Schwendener S."/>
            <person name="Neuenschwander J."/>
            <person name="Overesch G."/>
            <person name="Perreten V."/>
        </authorList>
    </citation>
    <scope>NUCLEOTIDE SEQUENCE [LARGE SCALE GENOMIC DNA]</scope>
    <source>
        <strain evidence="1 2">19Msa0936</strain>
        <plasmid evidence="1 2">p19Msa0936-1</plasmid>
    </source>
</reference>
<geneLocation type="plasmid" evidence="1 2">
    <name>p19Msa0936-1</name>
</geneLocation>
<dbReference type="RefSeq" id="WP_219504201.1">
    <property type="nucleotide sequence ID" value="NZ_CP079982.1"/>
</dbReference>
<keyword evidence="1" id="KW-0614">Plasmid</keyword>
<evidence type="ECO:0000313" key="1">
    <source>
        <dbReference type="EMBL" id="QYA43650.1"/>
    </source>
</evidence>